<reference evidence="2" key="1">
    <citation type="submission" date="2022-11" db="UniProtKB">
        <authorList>
            <consortium name="WormBaseParasite"/>
        </authorList>
    </citation>
    <scope>IDENTIFICATION</scope>
</reference>
<sequence>MPVTKIAAPLKSDENCDVLIVGGGIAGLTTAREIKRHEPNLKILVIEAKNRVGGRTNTIELKTAGNTTDKFDLGGQWVGITQTYILNTLKELNLETYEQYTDGKKWLQMGHDKPWTYEGSLPTATDFYNQYSAFEMADIMRAYPIIKKLVDSVDLQNPMNTPNAKQLDALTVEEWARQNGQTRFFQDLCEGSTMVAYGVRAMSMSMLYYLYYAKAAGSVDNLLETTDTGAQRFRVKGGTLQISQKLAHAVGNENVRLNRALLQLHMNESAGTVTAVIQDLTNLKNISVITAKRVVMAIPPSECGKIRFTPALPFEKKMLFDGAPQGNLMKFIATYETTFWRSKGFSGEIMACGGGGKGDGELTPLVDVYDGTNHLGKPAIVGFVNNNVFGPHESFEDRKQRILKDLARYFGDEVLHPIDYIDKDWHEEPFSPGCPVSVIPAGNMGAFAHIREPFSLIHFAGTESATHWTGYMSGAVQSGLRAAHEILHNFKSKHVNFEHLKDSIYDPKYQRPKDWDFTYPSKHTSKL</sequence>
<dbReference type="Proteomes" id="UP000887580">
    <property type="component" value="Unplaced"/>
</dbReference>
<name>A0AC35FQT4_9BILA</name>
<evidence type="ECO:0000313" key="2">
    <source>
        <dbReference type="WBParaSite" id="PS1159_v2.g19435.t1"/>
    </source>
</evidence>
<proteinExistence type="predicted"/>
<protein>
    <submittedName>
        <fullName evidence="2">Amine oxidase</fullName>
    </submittedName>
</protein>
<accession>A0AC35FQT4</accession>
<organism evidence="1 2">
    <name type="scientific">Panagrolaimus sp. PS1159</name>
    <dbReference type="NCBI Taxonomy" id="55785"/>
    <lineage>
        <taxon>Eukaryota</taxon>
        <taxon>Metazoa</taxon>
        <taxon>Ecdysozoa</taxon>
        <taxon>Nematoda</taxon>
        <taxon>Chromadorea</taxon>
        <taxon>Rhabditida</taxon>
        <taxon>Tylenchina</taxon>
        <taxon>Panagrolaimomorpha</taxon>
        <taxon>Panagrolaimoidea</taxon>
        <taxon>Panagrolaimidae</taxon>
        <taxon>Panagrolaimus</taxon>
    </lineage>
</organism>
<evidence type="ECO:0000313" key="1">
    <source>
        <dbReference type="Proteomes" id="UP000887580"/>
    </source>
</evidence>
<dbReference type="WBParaSite" id="PS1159_v2.g19435.t1">
    <property type="protein sequence ID" value="PS1159_v2.g19435.t1"/>
    <property type="gene ID" value="PS1159_v2.g19435"/>
</dbReference>